<evidence type="ECO:0000313" key="2">
    <source>
        <dbReference type="Proteomes" id="UP001596135"/>
    </source>
</evidence>
<keyword evidence="2" id="KW-1185">Reference proteome</keyword>
<proteinExistence type="predicted"/>
<gene>
    <name evidence="1" type="ORF">ACFPYL_15580</name>
</gene>
<dbReference type="EMBL" id="JBHSRJ010000005">
    <property type="protein sequence ID" value="MFC6044511.1"/>
    <property type="molecule type" value="Genomic_DNA"/>
</dbReference>
<organism evidence="1 2">
    <name type="scientific">Nocardioides hankookensis</name>
    <dbReference type="NCBI Taxonomy" id="443157"/>
    <lineage>
        <taxon>Bacteria</taxon>
        <taxon>Bacillati</taxon>
        <taxon>Actinomycetota</taxon>
        <taxon>Actinomycetes</taxon>
        <taxon>Propionibacteriales</taxon>
        <taxon>Nocardioidaceae</taxon>
        <taxon>Nocardioides</taxon>
    </lineage>
</organism>
<comment type="caution">
    <text evidence="1">The sequence shown here is derived from an EMBL/GenBank/DDBJ whole genome shotgun (WGS) entry which is preliminary data.</text>
</comment>
<dbReference type="RefSeq" id="WP_379156062.1">
    <property type="nucleotide sequence ID" value="NZ_JBHSRJ010000005.1"/>
</dbReference>
<evidence type="ECO:0000313" key="1">
    <source>
        <dbReference type="EMBL" id="MFC6044511.1"/>
    </source>
</evidence>
<name>A0ABW1LM56_9ACTN</name>
<reference evidence="2" key="1">
    <citation type="journal article" date="2019" name="Int. J. Syst. Evol. Microbiol.">
        <title>The Global Catalogue of Microorganisms (GCM) 10K type strain sequencing project: providing services to taxonomists for standard genome sequencing and annotation.</title>
        <authorList>
            <consortium name="The Broad Institute Genomics Platform"/>
            <consortium name="The Broad Institute Genome Sequencing Center for Infectious Disease"/>
            <person name="Wu L."/>
            <person name="Ma J."/>
        </authorList>
    </citation>
    <scope>NUCLEOTIDE SEQUENCE [LARGE SCALE GENOMIC DNA]</scope>
    <source>
        <strain evidence="2">CCUG 54522</strain>
    </source>
</reference>
<sequence length="50" mass="5672">MRSCTHTSSGSCIRGGQFCPQSKYGRSGWDAQGRRYVCKGSRSHPHWMRP</sequence>
<accession>A0ABW1LM56</accession>
<protein>
    <submittedName>
        <fullName evidence="1">Uncharacterized protein</fullName>
    </submittedName>
</protein>
<dbReference type="Proteomes" id="UP001596135">
    <property type="component" value="Unassembled WGS sequence"/>
</dbReference>